<dbReference type="RefSeq" id="WP_145248977.1">
    <property type="nucleotide sequence ID" value="NZ_CP036278.1"/>
</dbReference>
<evidence type="ECO:0000313" key="3">
    <source>
        <dbReference type="Proteomes" id="UP000315750"/>
    </source>
</evidence>
<accession>A0A518ASJ6</accession>
<protein>
    <submittedName>
        <fullName evidence="2">Uncharacterized protein</fullName>
    </submittedName>
</protein>
<evidence type="ECO:0000256" key="1">
    <source>
        <dbReference type="SAM" id="MobiDB-lite"/>
    </source>
</evidence>
<reference evidence="2 3" key="1">
    <citation type="submission" date="2019-02" db="EMBL/GenBank/DDBJ databases">
        <title>Deep-cultivation of Planctomycetes and their phenomic and genomic characterization uncovers novel biology.</title>
        <authorList>
            <person name="Wiegand S."/>
            <person name="Jogler M."/>
            <person name="Boedeker C."/>
            <person name="Pinto D."/>
            <person name="Vollmers J."/>
            <person name="Rivas-Marin E."/>
            <person name="Kohn T."/>
            <person name="Peeters S.H."/>
            <person name="Heuer A."/>
            <person name="Rast P."/>
            <person name="Oberbeckmann S."/>
            <person name="Bunk B."/>
            <person name="Jeske O."/>
            <person name="Meyerdierks A."/>
            <person name="Storesund J.E."/>
            <person name="Kallscheuer N."/>
            <person name="Luecker S."/>
            <person name="Lage O.M."/>
            <person name="Pohl T."/>
            <person name="Merkel B.J."/>
            <person name="Hornburger P."/>
            <person name="Mueller R.-W."/>
            <person name="Bruemmer F."/>
            <person name="Labrenz M."/>
            <person name="Spormann A.M."/>
            <person name="Op den Camp H."/>
            <person name="Overmann J."/>
            <person name="Amann R."/>
            <person name="Jetten M.S.M."/>
            <person name="Mascher T."/>
            <person name="Medema M.H."/>
            <person name="Devos D.P."/>
            <person name="Kaster A.-K."/>
            <person name="Ovreas L."/>
            <person name="Rohde M."/>
            <person name="Galperin M.Y."/>
            <person name="Jogler C."/>
        </authorList>
    </citation>
    <scope>NUCLEOTIDE SEQUENCE [LARGE SCALE GENOMIC DNA]</scope>
    <source>
        <strain evidence="2 3">Pan181</strain>
    </source>
</reference>
<feature type="compositionally biased region" description="Basic and acidic residues" evidence="1">
    <location>
        <begin position="10"/>
        <end position="21"/>
    </location>
</feature>
<proteinExistence type="predicted"/>
<dbReference type="Proteomes" id="UP000315750">
    <property type="component" value="Chromosome"/>
</dbReference>
<organism evidence="2 3">
    <name type="scientific">Aeoliella mucimassa</name>
    <dbReference type="NCBI Taxonomy" id="2527972"/>
    <lineage>
        <taxon>Bacteria</taxon>
        <taxon>Pseudomonadati</taxon>
        <taxon>Planctomycetota</taxon>
        <taxon>Planctomycetia</taxon>
        <taxon>Pirellulales</taxon>
        <taxon>Lacipirellulaceae</taxon>
        <taxon>Aeoliella</taxon>
    </lineage>
</organism>
<name>A0A518ASJ6_9BACT</name>
<evidence type="ECO:0000313" key="2">
    <source>
        <dbReference type="EMBL" id="QDU57676.1"/>
    </source>
</evidence>
<dbReference type="AlphaFoldDB" id="A0A518ASJ6"/>
<feature type="region of interest" description="Disordered" evidence="1">
    <location>
        <begin position="1"/>
        <end position="21"/>
    </location>
</feature>
<gene>
    <name evidence="2" type="ORF">Pan181_38960</name>
</gene>
<sequence length="95" mass="10994">MALFFGSHSHKQDLGKFRESRRIGVQHDDQVTHDGYRFELMSMKSNSPINAIRYHVSIYGPQKLRVGYLRDFPSASQAISAAKRWVADRQLTEKK</sequence>
<keyword evidence="3" id="KW-1185">Reference proteome</keyword>
<dbReference type="EMBL" id="CP036278">
    <property type="protein sequence ID" value="QDU57676.1"/>
    <property type="molecule type" value="Genomic_DNA"/>
</dbReference>
<dbReference type="KEGG" id="amuc:Pan181_38960"/>